<dbReference type="GO" id="GO:0004072">
    <property type="term" value="F:aspartate kinase activity"/>
    <property type="evidence" value="ECO:0007669"/>
    <property type="project" value="UniProtKB-EC"/>
</dbReference>
<dbReference type="RefSeq" id="WP_343334551.1">
    <property type="nucleotide sequence ID" value="NZ_JAPOHD010000031.1"/>
</dbReference>
<evidence type="ECO:0000256" key="2">
    <source>
        <dbReference type="ARBA" id="ARBA00013059"/>
    </source>
</evidence>
<keyword evidence="4" id="KW-0808">Transferase</keyword>
<evidence type="ECO:0000256" key="3">
    <source>
        <dbReference type="ARBA" id="ARBA00022741"/>
    </source>
</evidence>
<organism evidence="10 11">
    <name type="scientific">Draconibacterium aestuarii</name>
    <dbReference type="NCBI Taxonomy" id="2998507"/>
    <lineage>
        <taxon>Bacteria</taxon>
        <taxon>Pseudomonadati</taxon>
        <taxon>Bacteroidota</taxon>
        <taxon>Bacteroidia</taxon>
        <taxon>Marinilabiliales</taxon>
        <taxon>Prolixibacteraceae</taxon>
        <taxon>Draconibacterium</taxon>
    </lineage>
</organism>
<dbReference type="AlphaFoldDB" id="A0A9X3F7Z8"/>
<dbReference type="InterPro" id="IPR027795">
    <property type="entry name" value="CASTOR_ACT_dom"/>
</dbReference>
<proteinExistence type="inferred from homology"/>
<dbReference type="Pfam" id="PF00696">
    <property type="entry name" value="AA_kinase"/>
    <property type="match status" value="1"/>
</dbReference>
<name>A0A9X3F7Z8_9BACT</name>
<dbReference type="GO" id="GO:0009089">
    <property type="term" value="P:lysine biosynthetic process via diaminopimelate"/>
    <property type="evidence" value="ECO:0007669"/>
    <property type="project" value="TreeGrafter"/>
</dbReference>
<keyword evidence="5" id="KW-0067">ATP-binding</keyword>
<dbReference type="GO" id="GO:0009090">
    <property type="term" value="P:homoserine biosynthetic process"/>
    <property type="evidence" value="ECO:0007669"/>
    <property type="project" value="TreeGrafter"/>
</dbReference>
<dbReference type="Gene3D" id="3.40.1160.10">
    <property type="entry name" value="Acetylglutamate kinase-like"/>
    <property type="match status" value="1"/>
</dbReference>
<dbReference type="InterPro" id="IPR036393">
    <property type="entry name" value="AceGlu_kinase-like_sf"/>
</dbReference>
<evidence type="ECO:0000256" key="4">
    <source>
        <dbReference type="ARBA" id="ARBA00022777"/>
    </source>
</evidence>
<comment type="similarity">
    <text evidence="1">Belongs to the aspartokinase family.</text>
</comment>
<dbReference type="InterPro" id="IPR001048">
    <property type="entry name" value="Asp/Glu/Uridylate_kinase"/>
</dbReference>
<evidence type="ECO:0000313" key="10">
    <source>
        <dbReference type="EMBL" id="MCY1722226.1"/>
    </source>
</evidence>
<feature type="domain" description="Aspartate/glutamate/uridylate kinase" evidence="7">
    <location>
        <begin position="4"/>
        <end position="267"/>
    </location>
</feature>
<evidence type="ECO:0000256" key="6">
    <source>
        <dbReference type="ARBA" id="ARBA00047872"/>
    </source>
</evidence>
<reference evidence="10" key="1">
    <citation type="submission" date="2022-11" db="EMBL/GenBank/DDBJ databases">
        <title>Marilongibacter aestuarii gen. nov., sp. nov., isolated from tidal flat sediment.</title>
        <authorList>
            <person name="Jiayan W."/>
        </authorList>
    </citation>
    <scope>NUCLEOTIDE SEQUENCE</scope>
    <source>
        <strain evidence="10">Z1-6</strain>
    </source>
</reference>
<protein>
    <recommendedName>
        <fullName evidence="2">aspartate kinase</fullName>
        <ecNumber evidence="2">2.7.2.4</ecNumber>
    </recommendedName>
</protein>
<gene>
    <name evidence="10" type="ORF">OU798_17865</name>
</gene>
<dbReference type="Pfam" id="PF22468">
    <property type="entry name" value="ACT_9"/>
    <property type="match status" value="1"/>
</dbReference>
<evidence type="ECO:0000259" key="7">
    <source>
        <dbReference type="Pfam" id="PF00696"/>
    </source>
</evidence>
<dbReference type="EMBL" id="JAPOHD010000031">
    <property type="protein sequence ID" value="MCY1722226.1"/>
    <property type="molecule type" value="Genomic_DNA"/>
</dbReference>
<dbReference type="SUPFAM" id="SSF53633">
    <property type="entry name" value="Carbamate kinase-like"/>
    <property type="match status" value="1"/>
</dbReference>
<dbReference type="GO" id="GO:0005524">
    <property type="term" value="F:ATP binding"/>
    <property type="evidence" value="ECO:0007669"/>
    <property type="project" value="UniProtKB-KW"/>
</dbReference>
<dbReference type="InterPro" id="IPR045865">
    <property type="entry name" value="ACT-like_dom_sf"/>
</dbReference>
<dbReference type="GO" id="GO:0005829">
    <property type="term" value="C:cytosol"/>
    <property type="evidence" value="ECO:0007669"/>
    <property type="project" value="TreeGrafter"/>
</dbReference>
<evidence type="ECO:0000313" key="11">
    <source>
        <dbReference type="Proteomes" id="UP001145087"/>
    </source>
</evidence>
<accession>A0A9X3F7Z8</accession>
<dbReference type="Gene3D" id="3.30.2130.10">
    <property type="entry name" value="VC0802-like"/>
    <property type="match status" value="1"/>
</dbReference>
<evidence type="ECO:0000256" key="1">
    <source>
        <dbReference type="ARBA" id="ARBA00010122"/>
    </source>
</evidence>
<sequence length="438" mass="47972">MSNTVIRLGGSHIGNAHSILNLEEYLKQKSGRKFVVVSAIKEILELINKQISTVFQDDLNDQEIALILSDIYSKRVVGEISKAYRELSQQLINLLKGIALIGDYSKALKDQVLSYAENLSVEILKAQWKSVSLLQIQKIELLATSDFGTATFLSVNHGKLQALPDGIYLVPGSFGITETGKLARTGRTSADYTAAFLTKELGAEKLELWDLDKDFQRADPAIINNPQKIKRLTYSEASELAYFDHYSFHPRTVEPLEHEHIPIEVISSDSQKGIVDTVINTETFIEEQIVKSVACTDDISLLKLDGPGVGLKPGILAKVTSQLNDSGINIKSVITSQTSINFILSNENGEKALKLVNKLGFSSVTEISLVNDISLIGVVGHGMQHAFGVSAKIFTAVANNNINVVLSGSGASDLVSYLVVNKSDKEKSVREIYKAFFE</sequence>
<comment type="catalytic activity">
    <reaction evidence="6">
        <text>L-aspartate + ATP = 4-phospho-L-aspartate + ADP</text>
        <dbReference type="Rhea" id="RHEA:23776"/>
        <dbReference type="ChEBI" id="CHEBI:29991"/>
        <dbReference type="ChEBI" id="CHEBI:30616"/>
        <dbReference type="ChEBI" id="CHEBI:57535"/>
        <dbReference type="ChEBI" id="CHEBI:456216"/>
        <dbReference type="EC" id="2.7.2.4"/>
    </reaction>
</comment>
<dbReference type="PANTHER" id="PTHR21499:SF70">
    <property type="entry name" value="ASPARTOKINASE"/>
    <property type="match status" value="1"/>
</dbReference>
<dbReference type="CDD" id="cd04892">
    <property type="entry name" value="ACT_AK-like_2"/>
    <property type="match status" value="1"/>
</dbReference>
<keyword evidence="11" id="KW-1185">Reference proteome</keyword>
<feature type="domain" description="Aspartokinase ACT" evidence="9">
    <location>
        <begin position="376"/>
        <end position="436"/>
    </location>
</feature>
<evidence type="ECO:0000259" key="9">
    <source>
        <dbReference type="Pfam" id="PF22468"/>
    </source>
</evidence>
<comment type="caution">
    <text evidence="10">The sequence shown here is derived from an EMBL/GenBank/DDBJ whole genome shotgun (WGS) entry which is preliminary data.</text>
</comment>
<dbReference type="Proteomes" id="UP001145087">
    <property type="component" value="Unassembled WGS sequence"/>
</dbReference>
<feature type="domain" description="CASTOR ACT" evidence="8">
    <location>
        <begin position="296"/>
        <end position="355"/>
    </location>
</feature>
<evidence type="ECO:0000256" key="5">
    <source>
        <dbReference type="ARBA" id="ARBA00022840"/>
    </source>
</evidence>
<keyword evidence="3" id="KW-0547">Nucleotide-binding</keyword>
<keyword evidence="4" id="KW-0418">Kinase</keyword>
<dbReference type="SUPFAM" id="SSF55021">
    <property type="entry name" value="ACT-like"/>
    <property type="match status" value="2"/>
</dbReference>
<evidence type="ECO:0000259" key="8">
    <source>
        <dbReference type="Pfam" id="PF13840"/>
    </source>
</evidence>
<dbReference type="EC" id="2.7.2.4" evidence="2"/>
<dbReference type="PANTHER" id="PTHR21499">
    <property type="entry name" value="ASPARTATE KINASE"/>
    <property type="match status" value="1"/>
</dbReference>
<dbReference type="Pfam" id="PF13840">
    <property type="entry name" value="ACT_7"/>
    <property type="match status" value="1"/>
</dbReference>
<dbReference type="InterPro" id="IPR054352">
    <property type="entry name" value="ACT_Aspartokinase"/>
</dbReference>